<dbReference type="PANTHER" id="PTHR33470:SF29">
    <property type="entry name" value="POLLEN OLE E 1 ALLERGEN AND EXTENSIN FAMILY PROTEIN"/>
    <property type="match status" value="1"/>
</dbReference>
<dbReference type="KEGG" id="adu:107493780"/>
<dbReference type="GO" id="GO:0071944">
    <property type="term" value="C:cell periphery"/>
    <property type="evidence" value="ECO:0007669"/>
    <property type="project" value="TreeGrafter"/>
</dbReference>
<feature type="chain" id="PRO_5028312329" evidence="3">
    <location>
        <begin position="18"/>
        <end position="182"/>
    </location>
</feature>
<reference evidence="5" key="2">
    <citation type="submission" date="2025-08" db="UniProtKB">
        <authorList>
            <consortium name="RefSeq"/>
        </authorList>
    </citation>
    <scope>IDENTIFICATION</scope>
    <source>
        <tissue evidence="5">Whole plant</tissue>
    </source>
</reference>
<evidence type="ECO:0000256" key="3">
    <source>
        <dbReference type="SAM" id="SignalP"/>
    </source>
</evidence>
<accession>A0A6P4DLK3</accession>
<name>A0A6P4DLK3_ARADU</name>
<dbReference type="Pfam" id="PF01190">
    <property type="entry name" value="Pollen_Ole_e_1"/>
    <property type="match status" value="1"/>
</dbReference>
<feature type="signal peptide" evidence="3">
    <location>
        <begin position="1"/>
        <end position="17"/>
    </location>
</feature>
<sequence length="182" mass="20069">MGFAVVVVMIIAASVIAGCTNNMAVLAWDEPHIIHVAGKVLCQDCTQGWNEWISGGNPIKGVKVSLTCMDKRSRVVYYTSDATDELGQYEITVNKYFNGKELYTKGCTVRLVSSPDDVCNILTEFGGGNSGIKLSRPTSVYRGLIKHLLKPLYYTTPMCDKPDTDNSDSEYKDAQGQRGHYK</sequence>
<keyword evidence="4" id="KW-1185">Reference proteome</keyword>
<dbReference type="PANTHER" id="PTHR33470">
    <property type="entry name" value="OS01G0164075 PROTEIN"/>
    <property type="match status" value="1"/>
</dbReference>
<reference evidence="4" key="1">
    <citation type="journal article" date="2016" name="Nat. Genet.">
        <title>The genome sequences of Arachis duranensis and Arachis ipaensis, the diploid ancestors of cultivated peanut.</title>
        <authorList>
            <person name="Bertioli D.J."/>
            <person name="Cannon S.B."/>
            <person name="Froenicke L."/>
            <person name="Huang G."/>
            <person name="Farmer A.D."/>
            <person name="Cannon E.K."/>
            <person name="Liu X."/>
            <person name="Gao D."/>
            <person name="Clevenger J."/>
            <person name="Dash S."/>
            <person name="Ren L."/>
            <person name="Moretzsohn M.C."/>
            <person name="Shirasawa K."/>
            <person name="Huang W."/>
            <person name="Vidigal B."/>
            <person name="Abernathy B."/>
            <person name="Chu Y."/>
            <person name="Niederhuth C.E."/>
            <person name="Umale P."/>
            <person name="Araujo A.C."/>
            <person name="Kozik A."/>
            <person name="Kim K.D."/>
            <person name="Burow M.D."/>
            <person name="Varshney R.K."/>
            <person name="Wang X."/>
            <person name="Zhang X."/>
            <person name="Barkley N."/>
            <person name="Guimaraes P.M."/>
            <person name="Isobe S."/>
            <person name="Guo B."/>
            <person name="Liao B."/>
            <person name="Stalker H.T."/>
            <person name="Schmitz R.J."/>
            <person name="Scheffler B.E."/>
            <person name="Leal-Bertioli S.C."/>
            <person name="Xun X."/>
            <person name="Jackson S.A."/>
            <person name="Michelmore R."/>
            <person name="Ozias-Akins P."/>
        </authorList>
    </citation>
    <scope>NUCLEOTIDE SEQUENCE [LARGE SCALE GENOMIC DNA]</scope>
    <source>
        <strain evidence="4">cv. V14167</strain>
    </source>
</reference>
<dbReference type="Proteomes" id="UP000515211">
    <property type="component" value="Chromosome 6"/>
</dbReference>
<dbReference type="AlphaFoldDB" id="A0A6P4DLK3"/>
<proteinExistence type="predicted"/>
<evidence type="ECO:0000313" key="5">
    <source>
        <dbReference type="RefSeq" id="XP_015970320.1"/>
    </source>
</evidence>
<feature type="region of interest" description="Disordered" evidence="2">
    <location>
        <begin position="160"/>
        <end position="182"/>
    </location>
</feature>
<gene>
    <name evidence="5" type="primary">LOC107493780</name>
</gene>
<dbReference type="RefSeq" id="XP_015970320.1">
    <property type="nucleotide sequence ID" value="XM_016114834.3"/>
</dbReference>
<organism evidence="4 5">
    <name type="scientific">Arachis duranensis</name>
    <name type="common">Wild peanut</name>
    <dbReference type="NCBI Taxonomy" id="130453"/>
    <lineage>
        <taxon>Eukaryota</taxon>
        <taxon>Viridiplantae</taxon>
        <taxon>Streptophyta</taxon>
        <taxon>Embryophyta</taxon>
        <taxon>Tracheophyta</taxon>
        <taxon>Spermatophyta</taxon>
        <taxon>Magnoliopsida</taxon>
        <taxon>eudicotyledons</taxon>
        <taxon>Gunneridae</taxon>
        <taxon>Pentapetalae</taxon>
        <taxon>rosids</taxon>
        <taxon>fabids</taxon>
        <taxon>Fabales</taxon>
        <taxon>Fabaceae</taxon>
        <taxon>Papilionoideae</taxon>
        <taxon>50 kb inversion clade</taxon>
        <taxon>dalbergioids sensu lato</taxon>
        <taxon>Dalbergieae</taxon>
        <taxon>Pterocarpus clade</taxon>
        <taxon>Arachis</taxon>
    </lineage>
</organism>
<protein>
    <submittedName>
        <fullName evidence="5">Uncharacterized protein LOC107493780</fullName>
    </submittedName>
</protein>
<evidence type="ECO:0000256" key="2">
    <source>
        <dbReference type="SAM" id="MobiDB-lite"/>
    </source>
</evidence>
<keyword evidence="1 3" id="KW-0732">Signal</keyword>
<feature type="compositionally biased region" description="Basic and acidic residues" evidence="2">
    <location>
        <begin position="160"/>
        <end position="175"/>
    </location>
</feature>
<dbReference type="OrthoDB" id="747559at2759"/>
<dbReference type="GeneID" id="107493780"/>
<evidence type="ECO:0000313" key="4">
    <source>
        <dbReference type="Proteomes" id="UP000515211"/>
    </source>
</evidence>
<evidence type="ECO:0000256" key="1">
    <source>
        <dbReference type="ARBA" id="ARBA00022729"/>
    </source>
</evidence>